<dbReference type="Pfam" id="PF14880">
    <property type="entry name" value="COX14"/>
    <property type="match status" value="1"/>
</dbReference>
<comment type="caution">
    <text evidence="6">The sequence shown here is derived from an EMBL/GenBank/DDBJ whole genome shotgun (WGS) entry which is preliminary data.</text>
</comment>
<reference evidence="6 7" key="1">
    <citation type="submission" date="2015-04" db="EMBL/GenBank/DDBJ databases">
        <title>Lasius niger genome sequencing.</title>
        <authorList>
            <person name="Konorov E.A."/>
            <person name="Nikitin M.A."/>
            <person name="Kirill M.V."/>
            <person name="Chang P."/>
        </authorList>
    </citation>
    <scope>NUCLEOTIDE SEQUENCE [LARGE SCALE GENOMIC DNA]</scope>
    <source>
        <tissue evidence="6">Whole</tissue>
    </source>
</reference>
<sequence length="80" mass="9470">MDPGFQRRRRKERIYDKFHKGFVNICMGVTAVATLYLGYKAYEYFRYVRPLHLAQKKLAQEELLLEGRSIEDSPNIELST</sequence>
<evidence type="ECO:0000256" key="3">
    <source>
        <dbReference type="ARBA" id="ARBA00022989"/>
    </source>
</evidence>
<dbReference type="EMBL" id="LBMM01000590">
    <property type="protein sequence ID" value="KMQ98006.1"/>
    <property type="molecule type" value="Genomic_DNA"/>
</dbReference>
<protein>
    <submittedName>
        <fullName evidence="6">Uncharacterized protein</fullName>
    </submittedName>
</protein>
<keyword evidence="4 5" id="KW-0472">Membrane</keyword>
<name>A0A0J7L5W4_LASNI</name>
<evidence type="ECO:0000256" key="4">
    <source>
        <dbReference type="ARBA" id="ARBA00023136"/>
    </source>
</evidence>
<comment type="subcellular location">
    <subcellularLocation>
        <location evidence="1">Membrane</location>
        <topology evidence="1">Single-pass membrane protein</topology>
    </subcellularLocation>
</comment>
<feature type="transmembrane region" description="Helical" evidence="5">
    <location>
        <begin position="21"/>
        <end position="39"/>
    </location>
</feature>
<dbReference type="AlphaFoldDB" id="A0A0J7L5W4"/>
<dbReference type="PaxDb" id="67767-A0A0J7L5W4"/>
<evidence type="ECO:0000256" key="2">
    <source>
        <dbReference type="ARBA" id="ARBA00022692"/>
    </source>
</evidence>
<dbReference type="GO" id="GO:0016020">
    <property type="term" value="C:membrane"/>
    <property type="evidence" value="ECO:0007669"/>
    <property type="project" value="UniProtKB-SubCell"/>
</dbReference>
<dbReference type="Proteomes" id="UP000036403">
    <property type="component" value="Unassembled WGS sequence"/>
</dbReference>
<organism evidence="6 7">
    <name type="scientific">Lasius niger</name>
    <name type="common">Black garden ant</name>
    <dbReference type="NCBI Taxonomy" id="67767"/>
    <lineage>
        <taxon>Eukaryota</taxon>
        <taxon>Metazoa</taxon>
        <taxon>Ecdysozoa</taxon>
        <taxon>Arthropoda</taxon>
        <taxon>Hexapoda</taxon>
        <taxon>Insecta</taxon>
        <taxon>Pterygota</taxon>
        <taxon>Neoptera</taxon>
        <taxon>Endopterygota</taxon>
        <taxon>Hymenoptera</taxon>
        <taxon>Apocrita</taxon>
        <taxon>Aculeata</taxon>
        <taxon>Formicoidea</taxon>
        <taxon>Formicidae</taxon>
        <taxon>Formicinae</taxon>
        <taxon>Lasius</taxon>
        <taxon>Lasius</taxon>
    </lineage>
</organism>
<proteinExistence type="predicted"/>
<evidence type="ECO:0000256" key="1">
    <source>
        <dbReference type="ARBA" id="ARBA00004167"/>
    </source>
</evidence>
<dbReference type="InterPro" id="IPR029208">
    <property type="entry name" value="COX14"/>
</dbReference>
<keyword evidence="2 5" id="KW-0812">Transmembrane</keyword>
<gene>
    <name evidence="6" type="ORF">RF55_1641</name>
</gene>
<evidence type="ECO:0000313" key="7">
    <source>
        <dbReference type="Proteomes" id="UP000036403"/>
    </source>
</evidence>
<accession>A0A0J7L5W4</accession>
<keyword evidence="7" id="KW-1185">Reference proteome</keyword>
<dbReference type="OrthoDB" id="7961613at2759"/>
<evidence type="ECO:0000313" key="6">
    <source>
        <dbReference type="EMBL" id="KMQ98006.1"/>
    </source>
</evidence>
<evidence type="ECO:0000256" key="5">
    <source>
        <dbReference type="SAM" id="Phobius"/>
    </source>
</evidence>
<keyword evidence="3 5" id="KW-1133">Transmembrane helix</keyword>